<dbReference type="SUPFAM" id="SSF51161">
    <property type="entry name" value="Trimeric LpxA-like enzymes"/>
    <property type="match status" value="1"/>
</dbReference>
<gene>
    <name evidence="2" type="ORF">DET51_103244</name>
    <name evidence="1" type="ORF">DET64_103244</name>
</gene>
<dbReference type="PANTHER" id="PTHR13061">
    <property type="entry name" value="DYNACTIN SUBUNIT P25"/>
    <property type="match status" value="1"/>
</dbReference>
<dbReference type="Gene3D" id="2.160.10.10">
    <property type="entry name" value="Hexapeptide repeat proteins"/>
    <property type="match status" value="1"/>
</dbReference>
<dbReference type="Pfam" id="PF00132">
    <property type="entry name" value="Hexapep"/>
    <property type="match status" value="1"/>
</dbReference>
<sequence length="215" mass="23649">MAEQKRHMDVPQERFLESPLPKTPCSQLESNQKVYVMANVRTHKGITPQFGERTWVDDSAVVIGDVQMGEDCSVWPMTVIRGDMHKIRIGDRCSIQDGSVLHITHASDYNPGGWPLILGDDVTVGHKALLHGCTIGSRVLVGMGCTVMDGAVVEDEVIIGAGTLVPPGKRLESGYLYVGSPCKQARALSDKEKTFFKYTAANYVKLKDEYLNPSE</sequence>
<protein>
    <submittedName>
        <fullName evidence="2">Carbonic anhydrase/acetyltransferase-like protein (Isoleucine patch superfamily)</fullName>
    </submittedName>
</protein>
<dbReference type="CDD" id="cd04645">
    <property type="entry name" value="LbH_gamma_CA_like"/>
    <property type="match status" value="1"/>
</dbReference>
<dbReference type="PANTHER" id="PTHR13061:SF56">
    <property type="entry name" value="PROTEIN YRDA"/>
    <property type="match status" value="1"/>
</dbReference>
<reference evidence="2 3" key="1">
    <citation type="submission" date="2018-07" db="EMBL/GenBank/DDBJ databases">
        <title>Freshwater and sediment microbial communities from various areas in North America, analyzing microbe dynamics in response to fracking.</title>
        <authorList>
            <person name="Lamendella R."/>
        </authorList>
    </citation>
    <scope>NUCLEOTIDE SEQUENCE [LARGE SCALE GENOMIC DNA]</scope>
    <source>
        <strain evidence="2 3">114E</strain>
        <strain evidence="1 4">114E_o</strain>
    </source>
</reference>
<evidence type="ECO:0000313" key="1">
    <source>
        <dbReference type="EMBL" id="RBP75642.1"/>
    </source>
</evidence>
<dbReference type="GO" id="GO:0016740">
    <property type="term" value="F:transferase activity"/>
    <property type="evidence" value="ECO:0007669"/>
    <property type="project" value="UniProtKB-KW"/>
</dbReference>
<comment type="caution">
    <text evidence="2">The sequence shown here is derived from an EMBL/GenBank/DDBJ whole genome shotgun (WGS) entry which is preliminary data.</text>
</comment>
<dbReference type="InterPro" id="IPR050484">
    <property type="entry name" value="Transf_Hexapept/Carb_Anhydrase"/>
</dbReference>
<dbReference type="EMBL" id="QNSA01000003">
    <property type="protein sequence ID" value="RBP75642.1"/>
    <property type="molecule type" value="Genomic_DNA"/>
</dbReference>
<proteinExistence type="predicted"/>
<dbReference type="Proteomes" id="UP000252795">
    <property type="component" value="Unassembled WGS sequence"/>
</dbReference>
<accession>A0A368VBW3</accession>
<keyword evidence="4" id="KW-1185">Reference proteome</keyword>
<dbReference type="InterPro" id="IPR047324">
    <property type="entry name" value="LbH_gamma_CA-like"/>
</dbReference>
<dbReference type="EMBL" id="QPJB01000003">
    <property type="protein sequence ID" value="RCW36451.1"/>
    <property type="molecule type" value="Genomic_DNA"/>
</dbReference>
<name>A0A368VBW3_MARNT</name>
<dbReference type="Proteomes" id="UP000253065">
    <property type="component" value="Unassembled WGS sequence"/>
</dbReference>
<evidence type="ECO:0000313" key="4">
    <source>
        <dbReference type="Proteomes" id="UP000253065"/>
    </source>
</evidence>
<evidence type="ECO:0000313" key="2">
    <source>
        <dbReference type="EMBL" id="RCW36451.1"/>
    </source>
</evidence>
<organism evidence="2 3">
    <name type="scientific">Marinobacter nauticus</name>
    <name type="common">Marinobacter hydrocarbonoclasticus</name>
    <name type="synonym">Marinobacter aquaeolei</name>
    <dbReference type="NCBI Taxonomy" id="2743"/>
    <lineage>
        <taxon>Bacteria</taxon>
        <taxon>Pseudomonadati</taxon>
        <taxon>Pseudomonadota</taxon>
        <taxon>Gammaproteobacteria</taxon>
        <taxon>Pseudomonadales</taxon>
        <taxon>Marinobacteraceae</taxon>
        <taxon>Marinobacter</taxon>
    </lineage>
</organism>
<evidence type="ECO:0000313" key="3">
    <source>
        <dbReference type="Proteomes" id="UP000252795"/>
    </source>
</evidence>
<dbReference type="AlphaFoldDB" id="A0A368VBW3"/>
<dbReference type="InterPro" id="IPR011004">
    <property type="entry name" value="Trimer_LpxA-like_sf"/>
</dbReference>
<dbReference type="InterPro" id="IPR001451">
    <property type="entry name" value="Hexapep"/>
</dbReference>
<keyword evidence="2" id="KW-0808">Transferase</keyword>